<proteinExistence type="predicted"/>
<feature type="region of interest" description="Disordered" evidence="1">
    <location>
        <begin position="1"/>
        <end position="21"/>
    </location>
</feature>
<evidence type="ECO:0000313" key="4">
    <source>
        <dbReference type="Proteomes" id="UP001265746"/>
    </source>
</evidence>
<evidence type="ECO:0000256" key="1">
    <source>
        <dbReference type="SAM" id="MobiDB-lite"/>
    </source>
</evidence>
<reference evidence="3" key="1">
    <citation type="submission" date="2023-06" db="EMBL/GenBank/DDBJ databases">
        <authorList>
            <person name="Noh H."/>
        </authorList>
    </citation>
    <scope>NUCLEOTIDE SEQUENCE</scope>
    <source>
        <strain evidence="3">DUCC20226</strain>
    </source>
</reference>
<comment type="caution">
    <text evidence="3">The sequence shown here is derived from an EMBL/GenBank/DDBJ whole genome shotgun (WGS) entry which is preliminary data.</text>
</comment>
<name>A0AAD9W777_PHOAM</name>
<sequence length="360" mass="40814">MNETSILESWYGRPGDNTNHGPTRVAQQAYEAAVDRFCNNLSRDDRKKLLARGTNNIDEIRATFDAYHVRYSDKRSSQKVRKWIVRLTSGIQHYGNVLDVFVQHHPEYASLVWGAFKLVLVGVQNHEASFILLAKALSQIADTLPRLEFSMVLYPTDRMKLAFEDLYAHLIKFFIRAFDWFRESSFEHILHSITRPPELRYKDLLDDIDCHSRRLDQLATTGSQAEVRAIHIEIADTRAVIMEMKKMMAEFQAINSSAAIDTNQRVTDIQFSNIVSSVSSSPLGDYMKTYRHLLLLANRGKQSERQSSGSLCSSKILMAWSSSAGSQVAAIKGSFSNRFAMRHFEASDPTGSEGEKGLHS</sequence>
<dbReference type="Pfam" id="PF24809">
    <property type="entry name" value="DUF7708"/>
    <property type="match status" value="1"/>
</dbReference>
<feature type="domain" description="DUF7708" evidence="2">
    <location>
        <begin position="82"/>
        <end position="227"/>
    </location>
</feature>
<dbReference type="AlphaFoldDB" id="A0AAD9W777"/>
<gene>
    <name evidence="3" type="ORF">N8I77_000467</name>
</gene>
<dbReference type="Proteomes" id="UP001265746">
    <property type="component" value="Unassembled WGS sequence"/>
</dbReference>
<accession>A0AAD9W777</accession>
<evidence type="ECO:0000259" key="2">
    <source>
        <dbReference type="Pfam" id="PF24809"/>
    </source>
</evidence>
<evidence type="ECO:0000313" key="3">
    <source>
        <dbReference type="EMBL" id="KAK2613560.1"/>
    </source>
</evidence>
<organism evidence="3 4">
    <name type="scientific">Phomopsis amygdali</name>
    <name type="common">Fusicoccum amygdali</name>
    <dbReference type="NCBI Taxonomy" id="1214568"/>
    <lineage>
        <taxon>Eukaryota</taxon>
        <taxon>Fungi</taxon>
        <taxon>Dikarya</taxon>
        <taxon>Ascomycota</taxon>
        <taxon>Pezizomycotina</taxon>
        <taxon>Sordariomycetes</taxon>
        <taxon>Sordariomycetidae</taxon>
        <taxon>Diaporthales</taxon>
        <taxon>Diaporthaceae</taxon>
        <taxon>Diaporthe</taxon>
    </lineage>
</organism>
<keyword evidence="4" id="KW-1185">Reference proteome</keyword>
<dbReference type="InterPro" id="IPR056125">
    <property type="entry name" value="DUF7708"/>
</dbReference>
<dbReference type="EMBL" id="JAUJFL010000001">
    <property type="protein sequence ID" value="KAK2613560.1"/>
    <property type="molecule type" value="Genomic_DNA"/>
</dbReference>
<protein>
    <recommendedName>
        <fullName evidence="2">DUF7708 domain-containing protein</fullName>
    </recommendedName>
</protein>